<accession>A0ABU4NDN3</accession>
<organism evidence="2 3">
    <name type="scientific">Streptomyces europaeiscabiei</name>
    <dbReference type="NCBI Taxonomy" id="146819"/>
    <lineage>
        <taxon>Bacteria</taxon>
        <taxon>Bacillati</taxon>
        <taxon>Actinomycetota</taxon>
        <taxon>Actinomycetes</taxon>
        <taxon>Kitasatosporales</taxon>
        <taxon>Streptomycetaceae</taxon>
        <taxon>Streptomyces</taxon>
    </lineage>
</organism>
<feature type="region of interest" description="Disordered" evidence="1">
    <location>
        <begin position="1"/>
        <end position="23"/>
    </location>
</feature>
<name>A0ABU4NDN3_9ACTN</name>
<feature type="region of interest" description="Disordered" evidence="1">
    <location>
        <begin position="296"/>
        <end position="332"/>
    </location>
</feature>
<comment type="caution">
    <text evidence="2">The sequence shown here is derived from an EMBL/GenBank/DDBJ whole genome shotgun (WGS) entry which is preliminary data.</text>
</comment>
<proteinExistence type="predicted"/>
<evidence type="ECO:0000256" key="1">
    <source>
        <dbReference type="SAM" id="MobiDB-lite"/>
    </source>
</evidence>
<dbReference type="RefSeq" id="WP_319061957.1">
    <property type="nucleotide sequence ID" value="NZ_JARAYT010000002.1"/>
</dbReference>
<keyword evidence="3" id="KW-1185">Reference proteome</keyword>
<feature type="compositionally biased region" description="Basic and acidic residues" evidence="1">
    <location>
        <begin position="1"/>
        <end position="14"/>
    </location>
</feature>
<evidence type="ECO:0000313" key="2">
    <source>
        <dbReference type="EMBL" id="MDX3700197.1"/>
    </source>
</evidence>
<dbReference type="Pfam" id="PF13481">
    <property type="entry name" value="AAA_25"/>
    <property type="match status" value="1"/>
</dbReference>
<reference evidence="2 3" key="1">
    <citation type="journal article" date="2023" name="Microb. Genom.">
        <title>Mesoterricola silvestris gen. nov., sp. nov., Mesoterricola sediminis sp. nov., Geothrix oryzae sp. nov., Geothrix edaphica sp. nov., Geothrix rubra sp. nov., and Geothrix limicola sp. nov., six novel members of Acidobacteriota isolated from soils.</title>
        <authorList>
            <person name="Weisberg A.J."/>
            <person name="Pearce E."/>
            <person name="Kramer C.G."/>
            <person name="Chang J.H."/>
            <person name="Clarke C.R."/>
        </authorList>
    </citation>
    <scope>NUCLEOTIDE SEQUENCE [LARGE SCALE GENOMIC DNA]</scope>
    <source>
        <strain evidence="2 3">ID09-01A</strain>
    </source>
</reference>
<gene>
    <name evidence="2" type="ORF">PV662_10570</name>
</gene>
<dbReference type="EMBL" id="JARAYU010000002">
    <property type="protein sequence ID" value="MDX3700197.1"/>
    <property type="molecule type" value="Genomic_DNA"/>
</dbReference>
<sequence>MRPEEVSKKEKQRGPAEWSAAAPFLCTNQPSERRQKKMTNPFGIKRLSEVTPSNETPFLVEGLIHRTATMIYGRPKAGKSFVALSAAMALGEGTPWLGREVEAKNTLLWALDPGQEDETWQRFNTANGAKDSRLFITDVRPEDTDEWWAEFTDVLVSTDVEVLIVDNLSALLGRGSYNNDADVRPALSRLQALLDEGIAIVLVHHSGKFNEETGSQKSPMGSTAIEAWGRQFVQVTDDQELRILRVYGNNTPEKELGIALNFSGEGDDGAFVTLIGEEETVAVSTEHEELIAKARARWESRKDRQKKQGRSPQQKSGKKPETVRAPKNNGIPERIIEALREKPGGMGWNELDKAVTGASGAKSKAANEMVQAGTLTRSKEGNRTIYRLAS</sequence>
<protein>
    <submittedName>
        <fullName evidence="2">AAA family ATPase</fullName>
    </submittedName>
</protein>
<dbReference type="InterPro" id="IPR027417">
    <property type="entry name" value="P-loop_NTPase"/>
</dbReference>
<evidence type="ECO:0000313" key="3">
    <source>
        <dbReference type="Proteomes" id="UP001271274"/>
    </source>
</evidence>
<dbReference type="Proteomes" id="UP001271274">
    <property type="component" value="Unassembled WGS sequence"/>
</dbReference>
<dbReference type="Gene3D" id="3.40.50.300">
    <property type="entry name" value="P-loop containing nucleotide triphosphate hydrolases"/>
    <property type="match status" value="1"/>
</dbReference>
<dbReference type="SUPFAM" id="SSF52540">
    <property type="entry name" value="P-loop containing nucleoside triphosphate hydrolases"/>
    <property type="match status" value="1"/>
</dbReference>